<reference evidence="1" key="2">
    <citation type="journal article" date="2015" name="Fish Shellfish Immunol.">
        <title>Early steps in the European eel (Anguilla anguilla)-Vibrio vulnificus interaction in the gills: Role of the RtxA13 toxin.</title>
        <authorList>
            <person name="Callol A."/>
            <person name="Pajuelo D."/>
            <person name="Ebbesson L."/>
            <person name="Teles M."/>
            <person name="MacKenzie S."/>
            <person name="Amaro C."/>
        </authorList>
    </citation>
    <scope>NUCLEOTIDE SEQUENCE</scope>
</reference>
<organism evidence="1">
    <name type="scientific">Anguilla anguilla</name>
    <name type="common">European freshwater eel</name>
    <name type="synonym">Muraena anguilla</name>
    <dbReference type="NCBI Taxonomy" id="7936"/>
    <lineage>
        <taxon>Eukaryota</taxon>
        <taxon>Metazoa</taxon>
        <taxon>Chordata</taxon>
        <taxon>Craniata</taxon>
        <taxon>Vertebrata</taxon>
        <taxon>Euteleostomi</taxon>
        <taxon>Actinopterygii</taxon>
        <taxon>Neopterygii</taxon>
        <taxon>Teleostei</taxon>
        <taxon>Anguilliformes</taxon>
        <taxon>Anguillidae</taxon>
        <taxon>Anguilla</taxon>
    </lineage>
</organism>
<name>A0A0E9V9R2_ANGAN</name>
<protein>
    <submittedName>
        <fullName evidence="1">Uncharacterized protein</fullName>
    </submittedName>
</protein>
<sequence length="20" mass="2193">MATKTEAVSLHRGWSVGMCK</sequence>
<dbReference type="EMBL" id="GBXM01033738">
    <property type="protein sequence ID" value="JAH74839.1"/>
    <property type="molecule type" value="Transcribed_RNA"/>
</dbReference>
<dbReference type="AlphaFoldDB" id="A0A0E9V9R2"/>
<proteinExistence type="predicted"/>
<reference evidence="1" key="1">
    <citation type="submission" date="2014-11" db="EMBL/GenBank/DDBJ databases">
        <authorList>
            <person name="Amaro Gonzalez C."/>
        </authorList>
    </citation>
    <scope>NUCLEOTIDE SEQUENCE</scope>
</reference>
<accession>A0A0E9V9R2</accession>
<evidence type="ECO:0000313" key="1">
    <source>
        <dbReference type="EMBL" id="JAH74839.1"/>
    </source>
</evidence>